<dbReference type="CDD" id="cd01011">
    <property type="entry name" value="nicotinamidase"/>
    <property type="match status" value="1"/>
</dbReference>
<evidence type="ECO:0000256" key="1">
    <source>
        <dbReference type="ARBA" id="ARBA00006336"/>
    </source>
</evidence>
<keyword evidence="4 10" id="KW-0378">Hydrolase</keyword>
<dbReference type="EMBL" id="JAPKNK010000001">
    <property type="protein sequence ID" value="MCX5567665.1"/>
    <property type="molecule type" value="Genomic_DNA"/>
</dbReference>
<dbReference type="EC" id="3.5.1.19" evidence="6"/>
<organism evidence="10 11">
    <name type="scientific">Kaistia nematophila</name>
    <dbReference type="NCBI Taxonomy" id="2994654"/>
    <lineage>
        <taxon>Bacteria</taxon>
        <taxon>Pseudomonadati</taxon>
        <taxon>Pseudomonadota</taxon>
        <taxon>Alphaproteobacteria</taxon>
        <taxon>Hyphomicrobiales</taxon>
        <taxon>Kaistiaceae</taxon>
        <taxon>Kaistia</taxon>
    </lineage>
</organism>
<name>A0A9X3IKC3_9HYPH</name>
<evidence type="ECO:0000256" key="3">
    <source>
        <dbReference type="ARBA" id="ARBA00022723"/>
    </source>
</evidence>
<evidence type="ECO:0000313" key="10">
    <source>
        <dbReference type="EMBL" id="MCX5567665.1"/>
    </source>
</evidence>
<dbReference type="NCBIfam" id="NF008623">
    <property type="entry name" value="PRK11609.1"/>
    <property type="match status" value="1"/>
</dbReference>
<evidence type="ECO:0000256" key="8">
    <source>
        <dbReference type="ARBA" id="ARBA00072277"/>
    </source>
</evidence>
<evidence type="ECO:0000259" key="9">
    <source>
        <dbReference type="Pfam" id="PF00857"/>
    </source>
</evidence>
<dbReference type="AlphaFoldDB" id="A0A9X3IKC3"/>
<dbReference type="GO" id="GO:0046872">
    <property type="term" value="F:metal ion binding"/>
    <property type="evidence" value="ECO:0007669"/>
    <property type="project" value="UniProtKB-KW"/>
</dbReference>
<evidence type="ECO:0000256" key="2">
    <source>
        <dbReference type="ARBA" id="ARBA00022642"/>
    </source>
</evidence>
<dbReference type="Gene3D" id="3.40.50.850">
    <property type="entry name" value="Isochorismatase-like"/>
    <property type="match status" value="1"/>
</dbReference>
<dbReference type="Proteomes" id="UP001144805">
    <property type="component" value="Unassembled WGS sequence"/>
</dbReference>
<feature type="domain" description="Isochorismatase-like" evidence="9">
    <location>
        <begin position="6"/>
        <end position="197"/>
    </location>
</feature>
<evidence type="ECO:0000256" key="4">
    <source>
        <dbReference type="ARBA" id="ARBA00022801"/>
    </source>
</evidence>
<keyword evidence="2" id="KW-0662">Pyridine nucleotide biosynthesis</keyword>
<dbReference type="InterPro" id="IPR000868">
    <property type="entry name" value="Isochorismatase-like_dom"/>
</dbReference>
<accession>A0A9X3IKC3</accession>
<dbReference type="GO" id="GO:0008936">
    <property type="term" value="F:nicotinamidase activity"/>
    <property type="evidence" value="ECO:0007669"/>
    <property type="project" value="UniProtKB-EC"/>
</dbReference>
<dbReference type="PANTHER" id="PTHR11080:SF2">
    <property type="entry name" value="LD05707P"/>
    <property type="match status" value="1"/>
</dbReference>
<dbReference type="InterPro" id="IPR052347">
    <property type="entry name" value="Isochorismatase_Nicotinamidase"/>
</dbReference>
<reference evidence="10" key="1">
    <citation type="submission" date="2022-11" db="EMBL/GenBank/DDBJ databases">
        <title>Biodiversity and phylogenetic relationships of bacteria.</title>
        <authorList>
            <person name="Machado R.A.R."/>
            <person name="Bhat A."/>
            <person name="Loulou A."/>
            <person name="Kallel S."/>
        </authorList>
    </citation>
    <scope>NUCLEOTIDE SEQUENCE</scope>
    <source>
        <strain evidence="10">K-TC2</strain>
    </source>
</reference>
<dbReference type="InterPro" id="IPR036380">
    <property type="entry name" value="Isochorismatase-like_sf"/>
</dbReference>
<dbReference type="PANTHER" id="PTHR11080">
    <property type="entry name" value="PYRAZINAMIDASE/NICOTINAMIDASE"/>
    <property type="match status" value="1"/>
</dbReference>
<evidence type="ECO:0000256" key="7">
    <source>
        <dbReference type="ARBA" id="ARBA00043224"/>
    </source>
</evidence>
<comment type="pathway">
    <text evidence="5">Cofactor biosynthesis; nicotinate biosynthesis; nicotinate from nicotinamide: step 1/1.</text>
</comment>
<dbReference type="GO" id="GO:0019363">
    <property type="term" value="P:pyridine nucleotide biosynthetic process"/>
    <property type="evidence" value="ECO:0007669"/>
    <property type="project" value="UniProtKB-KW"/>
</dbReference>
<dbReference type="FunFam" id="3.40.50.850:FF:000006">
    <property type="entry name" value="Bifunctional pyrazinamidase/nicotinamidase"/>
    <property type="match status" value="1"/>
</dbReference>
<keyword evidence="3" id="KW-0479">Metal-binding</keyword>
<evidence type="ECO:0000256" key="6">
    <source>
        <dbReference type="ARBA" id="ARBA00039017"/>
    </source>
</evidence>
<comment type="caution">
    <text evidence="10">The sequence shown here is derived from an EMBL/GenBank/DDBJ whole genome shotgun (WGS) entry which is preliminary data.</text>
</comment>
<proteinExistence type="inferred from homology"/>
<gene>
    <name evidence="10" type="primary">pncA</name>
    <name evidence="10" type="ORF">OSH07_00510</name>
</gene>
<dbReference type="SUPFAM" id="SSF52499">
    <property type="entry name" value="Isochorismatase-like hydrolases"/>
    <property type="match status" value="1"/>
</dbReference>
<dbReference type="RefSeq" id="WP_266336653.1">
    <property type="nucleotide sequence ID" value="NZ_JAPKNK010000001.1"/>
</dbReference>
<evidence type="ECO:0000313" key="11">
    <source>
        <dbReference type="Proteomes" id="UP001144805"/>
    </source>
</evidence>
<comment type="similarity">
    <text evidence="1">Belongs to the isochorismatase family.</text>
</comment>
<evidence type="ECO:0000256" key="5">
    <source>
        <dbReference type="ARBA" id="ARBA00037900"/>
    </source>
</evidence>
<protein>
    <recommendedName>
        <fullName evidence="8">Nicotinamidase</fullName>
        <ecNumber evidence="6">3.5.1.19</ecNumber>
    </recommendedName>
    <alternativeName>
        <fullName evidence="7">Nicotinamide deamidase</fullName>
    </alternativeName>
</protein>
<dbReference type="Pfam" id="PF00857">
    <property type="entry name" value="Isochorismatase"/>
    <property type="match status" value="1"/>
</dbReference>
<keyword evidence="11" id="KW-1185">Reference proteome</keyword>
<sequence length="208" mass="22544">MPDSNSVLIVTDIQNDFLPGGALAVTDGDAIVPLVNDLARRFANVVITQDWHPAGHISFASSHPGRSAFETIDLRYGPQVLWPDHCIQGSQGAALAAGLDIPHAQLIIRKGYHAHTDSYSAFFEADRKTPTGLTGYLFERSIERVFVVGLATDFCVSWTAQDAREHGFETVMIEDACRAIDTEGSLAKAIAVMDRAGVRRVHSASVAR</sequence>